<dbReference type="Proteomes" id="UP000189733">
    <property type="component" value="Unassembled WGS sequence"/>
</dbReference>
<evidence type="ECO:0000313" key="2">
    <source>
        <dbReference type="EMBL" id="SKA67425.1"/>
    </source>
</evidence>
<dbReference type="AlphaFoldDB" id="A0A1T4VRE1"/>
<dbReference type="OrthoDB" id="1679673at2"/>
<sequence length="194" mass="21625">MRYCFFCFWCLALCVLPLRGTAHAHPHVFVDAALGLNFDAKGLASLDVTWVFDEMASQLFLEDLDTDADGVLEQSEWDSKKDAIADVLREQSFFVHVVVNSERIHLTQITNFQAKFDSGVLTYTMRLPLSIPDSPAQDTVQISVFDPSYYTDFYTPVESVSVTGKKGLSVSSQDAPDLAFYMGQVIPVAITFAF</sequence>
<keyword evidence="3" id="KW-1185">Reference proteome</keyword>
<proteinExistence type="predicted"/>
<reference evidence="2 3" key="1">
    <citation type="submission" date="2017-02" db="EMBL/GenBank/DDBJ databases">
        <authorList>
            <person name="Peterson S.W."/>
        </authorList>
    </citation>
    <scope>NUCLEOTIDE SEQUENCE [LARGE SCALE GENOMIC DNA]</scope>
    <source>
        <strain evidence="2 3">DSM 18034</strain>
    </source>
</reference>
<dbReference type="EMBL" id="FUYA01000002">
    <property type="protein sequence ID" value="SKA67425.1"/>
    <property type="molecule type" value="Genomic_DNA"/>
</dbReference>
<gene>
    <name evidence="2" type="ORF">SAMN02745702_00820</name>
</gene>
<dbReference type="STRING" id="1121442.SAMN02745702_00820"/>
<evidence type="ECO:0000313" key="3">
    <source>
        <dbReference type="Proteomes" id="UP000189733"/>
    </source>
</evidence>
<organism evidence="2 3">
    <name type="scientific">Desulfobaculum bizertense DSM 18034</name>
    <dbReference type="NCBI Taxonomy" id="1121442"/>
    <lineage>
        <taxon>Bacteria</taxon>
        <taxon>Pseudomonadati</taxon>
        <taxon>Thermodesulfobacteriota</taxon>
        <taxon>Desulfovibrionia</taxon>
        <taxon>Desulfovibrionales</taxon>
        <taxon>Desulfovibrionaceae</taxon>
        <taxon>Desulfobaculum</taxon>
    </lineage>
</organism>
<dbReference type="Pfam" id="PF06226">
    <property type="entry name" value="DUF1007"/>
    <property type="match status" value="1"/>
</dbReference>
<keyword evidence="1" id="KW-0732">Signal</keyword>
<dbReference type="RefSeq" id="WP_159445898.1">
    <property type="nucleotide sequence ID" value="NZ_FUYA01000002.1"/>
</dbReference>
<feature type="chain" id="PRO_5012391383" evidence="1">
    <location>
        <begin position="25"/>
        <end position="194"/>
    </location>
</feature>
<protein>
    <submittedName>
        <fullName evidence="2">ABC-type uncharacterized transport system, substrate-binding protein</fullName>
    </submittedName>
</protein>
<accession>A0A1T4VRE1</accession>
<dbReference type="InterPro" id="IPR010412">
    <property type="entry name" value="DUF1007"/>
</dbReference>
<name>A0A1T4VRE1_9BACT</name>
<feature type="signal peptide" evidence="1">
    <location>
        <begin position="1"/>
        <end position="24"/>
    </location>
</feature>
<evidence type="ECO:0000256" key="1">
    <source>
        <dbReference type="SAM" id="SignalP"/>
    </source>
</evidence>